<organism evidence="6 7">
    <name type="scientific">Duganella guangzhouensis</name>
    <dbReference type="NCBI Taxonomy" id="2666084"/>
    <lineage>
        <taxon>Bacteria</taxon>
        <taxon>Pseudomonadati</taxon>
        <taxon>Pseudomonadota</taxon>
        <taxon>Betaproteobacteria</taxon>
        <taxon>Burkholderiales</taxon>
        <taxon>Oxalobacteraceae</taxon>
        <taxon>Telluria group</taxon>
        <taxon>Duganella</taxon>
    </lineage>
</organism>
<evidence type="ECO:0000256" key="2">
    <source>
        <dbReference type="ARBA" id="ARBA00023015"/>
    </source>
</evidence>
<dbReference type="InterPro" id="IPR000847">
    <property type="entry name" value="LysR_HTH_N"/>
</dbReference>
<dbReference type="PANTHER" id="PTHR30346">
    <property type="entry name" value="TRANSCRIPTIONAL DUAL REGULATOR HCAR-RELATED"/>
    <property type="match status" value="1"/>
</dbReference>
<dbReference type="Pfam" id="PF00126">
    <property type="entry name" value="HTH_1"/>
    <property type="match status" value="1"/>
</dbReference>
<name>A0A6I2L6V3_9BURK</name>
<evidence type="ECO:0000313" key="6">
    <source>
        <dbReference type="EMBL" id="MRW93490.1"/>
    </source>
</evidence>
<keyword evidence="7" id="KW-1185">Reference proteome</keyword>
<proteinExistence type="inferred from homology"/>
<reference evidence="6 7" key="1">
    <citation type="submission" date="2019-11" db="EMBL/GenBank/DDBJ databases">
        <title>Novel species isolated from a subtropical stream in China.</title>
        <authorList>
            <person name="Lu H."/>
        </authorList>
    </citation>
    <scope>NUCLEOTIDE SEQUENCE [LARGE SCALE GENOMIC DNA]</scope>
    <source>
        <strain evidence="6 7">FT80W</strain>
    </source>
</reference>
<dbReference type="Gene3D" id="3.40.190.10">
    <property type="entry name" value="Periplasmic binding protein-like II"/>
    <property type="match status" value="2"/>
</dbReference>
<evidence type="ECO:0000256" key="1">
    <source>
        <dbReference type="ARBA" id="ARBA00009437"/>
    </source>
</evidence>
<keyword evidence="3" id="KW-0238">DNA-binding</keyword>
<dbReference type="InterPro" id="IPR036390">
    <property type="entry name" value="WH_DNA-bd_sf"/>
</dbReference>
<dbReference type="PRINTS" id="PR00039">
    <property type="entry name" value="HTHLYSR"/>
</dbReference>
<dbReference type="SUPFAM" id="SSF46785">
    <property type="entry name" value="Winged helix' DNA-binding domain"/>
    <property type="match status" value="1"/>
</dbReference>
<dbReference type="FunFam" id="1.10.10.10:FF:000001">
    <property type="entry name" value="LysR family transcriptional regulator"/>
    <property type="match status" value="1"/>
</dbReference>
<dbReference type="GO" id="GO:0003677">
    <property type="term" value="F:DNA binding"/>
    <property type="evidence" value="ECO:0007669"/>
    <property type="project" value="UniProtKB-KW"/>
</dbReference>
<keyword evidence="4" id="KW-0804">Transcription</keyword>
<comment type="similarity">
    <text evidence="1">Belongs to the LysR transcriptional regulatory family.</text>
</comment>
<comment type="caution">
    <text evidence="6">The sequence shown here is derived from an EMBL/GenBank/DDBJ whole genome shotgun (WGS) entry which is preliminary data.</text>
</comment>
<evidence type="ECO:0000256" key="4">
    <source>
        <dbReference type="ARBA" id="ARBA00023163"/>
    </source>
</evidence>
<dbReference type="GO" id="GO:0032993">
    <property type="term" value="C:protein-DNA complex"/>
    <property type="evidence" value="ECO:0007669"/>
    <property type="project" value="TreeGrafter"/>
</dbReference>
<dbReference type="EMBL" id="WKJK01000017">
    <property type="protein sequence ID" value="MRW93490.1"/>
    <property type="molecule type" value="Genomic_DNA"/>
</dbReference>
<evidence type="ECO:0000259" key="5">
    <source>
        <dbReference type="PROSITE" id="PS50931"/>
    </source>
</evidence>
<accession>A0A6I2L6V3</accession>
<dbReference type="Proteomes" id="UP000433309">
    <property type="component" value="Unassembled WGS sequence"/>
</dbReference>
<dbReference type="InterPro" id="IPR036388">
    <property type="entry name" value="WH-like_DNA-bd_sf"/>
</dbReference>
<gene>
    <name evidence="6" type="ORF">GJ699_26215</name>
</gene>
<dbReference type="Pfam" id="PF03466">
    <property type="entry name" value="LysR_substrate"/>
    <property type="match status" value="1"/>
</dbReference>
<dbReference type="SUPFAM" id="SSF53850">
    <property type="entry name" value="Periplasmic binding protein-like II"/>
    <property type="match status" value="1"/>
</dbReference>
<dbReference type="AlphaFoldDB" id="A0A6I2L6V3"/>
<dbReference type="PROSITE" id="PS50931">
    <property type="entry name" value="HTH_LYSR"/>
    <property type="match status" value="1"/>
</dbReference>
<dbReference type="InterPro" id="IPR005119">
    <property type="entry name" value="LysR_subst-bd"/>
</dbReference>
<protein>
    <submittedName>
        <fullName evidence="6">LysR family transcriptional regulator</fullName>
    </submittedName>
</protein>
<dbReference type="GO" id="GO:0003700">
    <property type="term" value="F:DNA-binding transcription factor activity"/>
    <property type="evidence" value="ECO:0007669"/>
    <property type="project" value="InterPro"/>
</dbReference>
<keyword evidence="2" id="KW-0805">Transcription regulation</keyword>
<evidence type="ECO:0000313" key="7">
    <source>
        <dbReference type="Proteomes" id="UP000433309"/>
    </source>
</evidence>
<dbReference type="RefSeq" id="WP_154381946.1">
    <property type="nucleotide sequence ID" value="NZ_WKJK01000017.1"/>
</dbReference>
<evidence type="ECO:0000256" key="3">
    <source>
        <dbReference type="ARBA" id="ARBA00023125"/>
    </source>
</evidence>
<dbReference type="PANTHER" id="PTHR30346:SF0">
    <property type="entry name" value="HCA OPERON TRANSCRIPTIONAL ACTIVATOR HCAR"/>
    <property type="match status" value="1"/>
</dbReference>
<dbReference type="Gene3D" id="1.10.10.10">
    <property type="entry name" value="Winged helix-like DNA-binding domain superfamily/Winged helix DNA-binding domain"/>
    <property type="match status" value="1"/>
</dbReference>
<feature type="domain" description="HTH lysR-type" evidence="5">
    <location>
        <begin position="3"/>
        <end position="60"/>
    </location>
</feature>
<sequence length="304" mass="33403">MNLEFNQLRCFVTVAEELHFGRAAARLHMTQPPLTRHIQLLEHALGVALFERTSRSVRLTTAGRVFLTDARRLLQFAEQAAQSARQFGTGAAGKITIGFTAVSGYELIPSLIASASEQLPGITLLLKEMVSVGQFAALEAGTIDLGFVRPLNTASELSFQLIAREPLLLAMPERHPLLAHSQVALTELHRQRFIMYSPDEGKYFHDLIHALLHAPRVVPNYVQHISQTHSIIGLVRAGMGIAIVPASAQHFNVQGVAFRELADATAYAELYMAWRPDHRNPALDALLGFASSHFSSVQQPHPAA</sequence>